<dbReference type="Proteomes" id="UP000831804">
    <property type="component" value="Segment"/>
</dbReference>
<evidence type="ECO:0000313" key="2">
    <source>
        <dbReference type="Proteomes" id="UP000831804"/>
    </source>
</evidence>
<gene>
    <name evidence="1" type="ORF">DijuNPV-ORF-138</name>
</gene>
<dbReference type="EMBL" id="MK558262">
    <property type="protein sequence ID" value="QDL57073.1"/>
    <property type="molecule type" value="Genomic_DNA"/>
</dbReference>
<sequence length="105" mass="11359">MQSTTRLNGTSARAKQTVCALATAGHGVYCQRAIALALSALTGNRISWHALLGLFDMIVAVERNVYGKSLVLNGLVNFCIAHGDGHSAQHQLFNRVLGTLIEKYY</sequence>
<evidence type="ECO:0000313" key="1">
    <source>
        <dbReference type="EMBL" id="QDL57073.1"/>
    </source>
</evidence>
<proteinExistence type="predicted"/>
<keyword evidence="2" id="KW-1185">Reference proteome</keyword>
<dbReference type="Pfam" id="PF07346">
    <property type="entry name" value="DUF1477"/>
    <property type="match status" value="1"/>
</dbReference>
<organism evidence="1 2">
    <name type="scientific">Dione juno nucleopolyhedrovirus</name>
    <dbReference type="NCBI Taxonomy" id="2594175"/>
    <lineage>
        <taxon>Viruses</taxon>
        <taxon>Viruses incertae sedis</taxon>
        <taxon>Naldaviricetes</taxon>
        <taxon>Lefavirales</taxon>
        <taxon>Baculoviridae</taxon>
        <taxon>Alphabaculovirus</taxon>
        <taxon>Alphabaculovirus dijunonis</taxon>
    </lineage>
</organism>
<reference evidence="1" key="1">
    <citation type="journal article" date="2019" name="Viruses">
        <title>A Nymphalid-Infecting Group I Alphabaculovirus Isolated from the Major Passion Fruit Caterpillar Pest Dione juno juno (Lepidoptera: Nymphalidae).</title>
        <authorList>
            <person name="Ribeiro B.M."/>
            <person name="Dos Santos E.R."/>
            <person name="Trentin L.B."/>
            <person name="da Silva L.A."/>
            <person name="de Melo F.L."/>
            <person name="Kitajima E.W."/>
            <person name="Ardisson-Araujo D.M.P."/>
        </authorList>
    </citation>
    <scope>NUCLEOTIDE SEQUENCE</scope>
    <source>
        <strain evidence="1">Araguari-MG</strain>
    </source>
</reference>
<dbReference type="InterPro" id="IPR009946">
    <property type="entry name" value="AcMNPV_Orf4"/>
</dbReference>
<protein>
    <submittedName>
        <fullName evidence="1">Uncharacterized protein</fullName>
    </submittedName>
</protein>
<accession>A0AAE6LCA6</accession>
<name>A0AAE6LCA6_9ABAC</name>